<dbReference type="SUPFAM" id="SSF46565">
    <property type="entry name" value="Chaperone J-domain"/>
    <property type="match status" value="1"/>
</dbReference>
<gene>
    <name evidence="1" type="ORF">F511_04024</name>
</gene>
<name>A0A2Z7A8S1_9LAMI</name>
<dbReference type="PANTHER" id="PTHR44743">
    <property type="entry name" value="PUTATIVE, EXPRESSED-RELATED"/>
    <property type="match status" value="1"/>
</dbReference>
<sequence length="83" mass="9159">MEGSELGYYSLLGIRKDASSDIRAAYRKLALVNLAPPSCCCNVACDFLLIVTISRLCELKKWDPDRWATNPPAAAEAKSHVIF</sequence>
<dbReference type="PANTHER" id="PTHR44743:SF11">
    <property type="entry name" value="PUTATIVE, EXPRESSED-RELATED"/>
    <property type="match status" value="1"/>
</dbReference>
<evidence type="ECO:0000313" key="1">
    <source>
        <dbReference type="EMBL" id="KZV17223.1"/>
    </source>
</evidence>
<dbReference type="EMBL" id="KV018450">
    <property type="protein sequence ID" value="KZV17223.1"/>
    <property type="molecule type" value="Genomic_DNA"/>
</dbReference>
<keyword evidence="2" id="KW-1185">Reference proteome</keyword>
<dbReference type="OrthoDB" id="10250354at2759"/>
<protein>
    <submittedName>
        <fullName evidence="1">DnaJsubfamily B member 3-like</fullName>
    </submittedName>
</protein>
<dbReference type="InterPro" id="IPR036869">
    <property type="entry name" value="J_dom_sf"/>
</dbReference>
<reference evidence="1 2" key="1">
    <citation type="journal article" date="2015" name="Proc. Natl. Acad. Sci. U.S.A.">
        <title>The resurrection genome of Boea hygrometrica: A blueprint for survival of dehydration.</title>
        <authorList>
            <person name="Xiao L."/>
            <person name="Yang G."/>
            <person name="Zhang L."/>
            <person name="Yang X."/>
            <person name="Zhao S."/>
            <person name="Ji Z."/>
            <person name="Zhou Q."/>
            <person name="Hu M."/>
            <person name="Wang Y."/>
            <person name="Chen M."/>
            <person name="Xu Y."/>
            <person name="Jin H."/>
            <person name="Xiao X."/>
            <person name="Hu G."/>
            <person name="Bao F."/>
            <person name="Hu Y."/>
            <person name="Wan P."/>
            <person name="Li L."/>
            <person name="Deng X."/>
            <person name="Kuang T."/>
            <person name="Xiang C."/>
            <person name="Zhu J.K."/>
            <person name="Oliver M.J."/>
            <person name="He Y."/>
        </authorList>
    </citation>
    <scope>NUCLEOTIDE SEQUENCE [LARGE SCALE GENOMIC DNA]</scope>
    <source>
        <strain evidence="2">cv. XS01</strain>
    </source>
</reference>
<dbReference type="InterPro" id="IPR001623">
    <property type="entry name" value="DnaJ_domain"/>
</dbReference>
<dbReference type="CDD" id="cd06257">
    <property type="entry name" value="DnaJ"/>
    <property type="match status" value="1"/>
</dbReference>
<dbReference type="AlphaFoldDB" id="A0A2Z7A8S1"/>
<dbReference type="Proteomes" id="UP000250235">
    <property type="component" value="Unassembled WGS sequence"/>
</dbReference>
<evidence type="ECO:0000313" key="2">
    <source>
        <dbReference type="Proteomes" id="UP000250235"/>
    </source>
</evidence>
<dbReference type="Gene3D" id="1.10.287.110">
    <property type="entry name" value="DnaJ domain"/>
    <property type="match status" value="1"/>
</dbReference>
<accession>A0A2Z7A8S1</accession>
<proteinExistence type="predicted"/>
<organism evidence="1 2">
    <name type="scientific">Dorcoceras hygrometricum</name>
    <dbReference type="NCBI Taxonomy" id="472368"/>
    <lineage>
        <taxon>Eukaryota</taxon>
        <taxon>Viridiplantae</taxon>
        <taxon>Streptophyta</taxon>
        <taxon>Embryophyta</taxon>
        <taxon>Tracheophyta</taxon>
        <taxon>Spermatophyta</taxon>
        <taxon>Magnoliopsida</taxon>
        <taxon>eudicotyledons</taxon>
        <taxon>Gunneridae</taxon>
        <taxon>Pentapetalae</taxon>
        <taxon>asterids</taxon>
        <taxon>lamiids</taxon>
        <taxon>Lamiales</taxon>
        <taxon>Gesneriaceae</taxon>
        <taxon>Didymocarpoideae</taxon>
        <taxon>Trichosporeae</taxon>
        <taxon>Loxocarpinae</taxon>
        <taxon>Dorcoceras</taxon>
    </lineage>
</organism>